<evidence type="ECO:0000313" key="6">
    <source>
        <dbReference type="Proteomes" id="UP000265566"/>
    </source>
</evidence>
<accession>A0A396JJS5</accession>
<dbReference type="GO" id="GO:0008242">
    <property type="term" value="F:omega peptidase activity"/>
    <property type="evidence" value="ECO:0007669"/>
    <property type="project" value="UniProtKB-EC"/>
</dbReference>
<comment type="similarity">
    <text evidence="1">Belongs to the peptidase S9C family.</text>
</comment>
<dbReference type="EC" id="3.4.19.1" evidence="5"/>
<evidence type="ECO:0000259" key="4">
    <source>
        <dbReference type="Pfam" id="PF19283"/>
    </source>
</evidence>
<dbReference type="PANTHER" id="PTHR42776:SF4">
    <property type="entry name" value="ACYLAMINO-ACID-RELEASING ENZYME"/>
    <property type="match status" value="1"/>
</dbReference>
<feature type="transmembrane region" description="Helical" evidence="3">
    <location>
        <begin position="188"/>
        <end position="206"/>
    </location>
</feature>
<dbReference type="EMBL" id="PSQE01000001">
    <property type="protein sequence ID" value="RHN78479.1"/>
    <property type="molecule type" value="Genomic_DNA"/>
</dbReference>
<dbReference type="Proteomes" id="UP000265566">
    <property type="component" value="Chromosome 1"/>
</dbReference>
<keyword evidence="3" id="KW-0472">Membrane</keyword>
<comment type="caution">
    <text evidence="5">The sequence shown here is derived from an EMBL/GenBank/DDBJ whole genome shotgun (WGS) entry which is preliminary data.</text>
</comment>
<gene>
    <name evidence="5" type="ORF">MtrunA17_Chr1g0166041</name>
</gene>
<dbReference type="PANTHER" id="PTHR42776">
    <property type="entry name" value="SERINE PEPTIDASE S9 FAMILY MEMBER"/>
    <property type="match status" value="1"/>
</dbReference>
<dbReference type="InterPro" id="IPR045550">
    <property type="entry name" value="AARE_N"/>
</dbReference>
<dbReference type="AlphaFoldDB" id="A0A396JJS5"/>
<dbReference type="Gramene" id="rna2049">
    <property type="protein sequence ID" value="RHN78479.1"/>
    <property type="gene ID" value="gene2049"/>
</dbReference>
<evidence type="ECO:0000256" key="2">
    <source>
        <dbReference type="ARBA" id="ARBA00022801"/>
    </source>
</evidence>
<dbReference type="Pfam" id="PF19283">
    <property type="entry name" value="APEH_N"/>
    <property type="match status" value="1"/>
</dbReference>
<organism evidence="5 6">
    <name type="scientific">Medicago truncatula</name>
    <name type="common">Barrel medic</name>
    <name type="synonym">Medicago tribuloides</name>
    <dbReference type="NCBI Taxonomy" id="3880"/>
    <lineage>
        <taxon>Eukaryota</taxon>
        <taxon>Viridiplantae</taxon>
        <taxon>Streptophyta</taxon>
        <taxon>Embryophyta</taxon>
        <taxon>Tracheophyta</taxon>
        <taxon>Spermatophyta</taxon>
        <taxon>Magnoliopsida</taxon>
        <taxon>eudicotyledons</taxon>
        <taxon>Gunneridae</taxon>
        <taxon>Pentapetalae</taxon>
        <taxon>rosids</taxon>
        <taxon>fabids</taxon>
        <taxon>Fabales</taxon>
        <taxon>Fabaceae</taxon>
        <taxon>Papilionoideae</taxon>
        <taxon>50 kb inversion clade</taxon>
        <taxon>NPAAA clade</taxon>
        <taxon>Hologalegina</taxon>
        <taxon>IRL clade</taxon>
        <taxon>Trifolieae</taxon>
        <taxon>Medicago</taxon>
    </lineage>
</organism>
<keyword evidence="3" id="KW-1133">Transmembrane helix</keyword>
<evidence type="ECO:0000313" key="5">
    <source>
        <dbReference type="EMBL" id="RHN78479.1"/>
    </source>
</evidence>
<evidence type="ECO:0000256" key="3">
    <source>
        <dbReference type="SAM" id="Phobius"/>
    </source>
</evidence>
<keyword evidence="2 5" id="KW-0378">Hydrolase</keyword>
<name>A0A396JJS5_MEDTR</name>
<reference evidence="6" key="1">
    <citation type="journal article" date="2018" name="Nat. Plants">
        <title>Whole-genome landscape of Medicago truncatula symbiotic genes.</title>
        <authorList>
            <person name="Pecrix Y."/>
            <person name="Staton S.E."/>
            <person name="Sallet E."/>
            <person name="Lelandais-Briere C."/>
            <person name="Moreau S."/>
            <person name="Carrere S."/>
            <person name="Blein T."/>
            <person name="Jardinaud M.F."/>
            <person name="Latrasse D."/>
            <person name="Zouine M."/>
            <person name="Zahm M."/>
            <person name="Kreplak J."/>
            <person name="Mayjonade B."/>
            <person name="Satge C."/>
            <person name="Perez M."/>
            <person name="Cauet S."/>
            <person name="Marande W."/>
            <person name="Chantry-Darmon C."/>
            <person name="Lopez-Roques C."/>
            <person name="Bouchez O."/>
            <person name="Berard A."/>
            <person name="Debelle F."/>
            <person name="Munos S."/>
            <person name="Bendahmane A."/>
            <person name="Berges H."/>
            <person name="Niebel A."/>
            <person name="Buitink J."/>
            <person name="Frugier F."/>
            <person name="Benhamed M."/>
            <person name="Crespi M."/>
            <person name="Gouzy J."/>
            <person name="Gamas P."/>
        </authorList>
    </citation>
    <scope>NUCLEOTIDE SEQUENCE [LARGE SCALE GENOMIC DNA]</scope>
    <source>
        <strain evidence="6">cv. Jemalong A17</strain>
    </source>
</reference>
<feature type="domain" description="Acylamino-acid-releasing enzyme N-terminal" evidence="4">
    <location>
        <begin position="32"/>
        <end position="174"/>
    </location>
</feature>
<keyword evidence="3" id="KW-0812">Transmembrane</keyword>
<evidence type="ECO:0000256" key="1">
    <source>
        <dbReference type="ARBA" id="ARBA00010040"/>
    </source>
</evidence>
<protein>
    <submittedName>
        <fullName evidence="5">Putative acylaminoacyl-peptidase transcription factor WD40-like family</fullName>
        <ecNumber evidence="5">3.4.19.1</ecNumber>
    </submittedName>
</protein>
<sequence>MTRIPAAGKVKEIGRKTGEKHMREKDSLHFFGEVQAVKGIDRFLSVGQVVWAPSSEGSAQYLVFVGWSYETRKLGIKYCYNRACAVYAVKAPHESKPNENEIHSTEDAHALILTQTISSAFLPRFSPDGNFLVFLSARSSVDTGAHSATNSLHRIDWPKDVKLYQSAKVHDVVSFFYNQFNFNPNNCHGALLSIVTLAYFYMLILIKA</sequence>
<proteinExistence type="inferred from homology"/>